<dbReference type="AlphaFoldDB" id="A0A1Z4BY53"/>
<keyword evidence="2" id="KW-1185">Reference proteome</keyword>
<sequence>MVAVKRQRPARRQAGVVVAVTKHFKAIGRFLGGFAAESKDKLPTAPSPALQALTVAALALPGLMLPMTAGAAEDDEVDFQYSHYEEGKRNLSGAKSTLHPIEVDSVFGKARISLSDRIKFAFNYVQDTWSGATPITTSPLAANGNNPITKDTASGKSVVVGASPYLVNSSMLISPRFVPIILGANDKIAYKTTRAVDVLAMASPETRKQGDFKLGYEWDEAAISVGGGLSIEHDYESRFANLGGRLDFNQKLTTLDLGLSYTNSDTSAILDHDAVPYINTSAYASQLSLSSGLTTLNGNRQDWAGSLGLTQILSKNALVTGNVGYTHSTGYMANPYKVMTVVFADPTTIGNDPNHPQSIVGDVRAFLEQRPEERNQLTLESRYIQHIGFADAALHLDYRFFHDDWGINAHTFEADWVQPIASTWTVIPKIRYYSQDAASFYSPYLISKQSYYKSVQNPDGSYSAQYYDPKKLPSNFSSDQRLAAYGALSGGVTINKKLSKAISLEAGFEYYTHASTLRLGGGGSDGSYNDFNYYLVNGSINVNLEALNSGGGSSSSSHAHHGEHHDSHAPAGIMFGHMLHKTNDVMVGYRYMYSRQAGDTLHGTGVASDSQIQSQGCTQGYTHTCRVTPAYMDMGMHMLDIMYAPTNWLNVMLMPQFMDMDMDMRNLQGLRFNPTQDHLHGGHRTGGIGDTGMYALFKLFDNGNHHFHATLGLSAPTGDTDIMLRRMHGKDSGYLHYGMQLGSGTWDFKPSLTYTGQWDDWSWGGQFSAVTRLQNHNDAGYALGDMFQTTAWGSYSLTHALSASVRGLYTVQQQIDGRFNSVAGVIDGVVVKNVNPGSKINYSSGPMDYPSSYGGRYWDVGFGLNYTVPAGTLKGNNIGVEWLQPVQDDVNGYQLEREGTLSATWSVMF</sequence>
<name>A0A1Z4BY53_9GAMM</name>
<dbReference type="InterPro" id="IPR021953">
    <property type="entry name" value="DUF3570"/>
</dbReference>
<dbReference type="Proteomes" id="UP000197019">
    <property type="component" value="Chromosome"/>
</dbReference>
<dbReference type="EMBL" id="CP022129">
    <property type="protein sequence ID" value="ASF46173.1"/>
    <property type="molecule type" value="Genomic_DNA"/>
</dbReference>
<proteinExistence type="predicted"/>
<organism evidence="1 2">
    <name type="scientific">Methylovulum psychrotolerans</name>
    <dbReference type="NCBI Taxonomy" id="1704499"/>
    <lineage>
        <taxon>Bacteria</taxon>
        <taxon>Pseudomonadati</taxon>
        <taxon>Pseudomonadota</taxon>
        <taxon>Gammaproteobacteria</taxon>
        <taxon>Methylococcales</taxon>
        <taxon>Methylococcaceae</taxon>
        <taxon>Methylovulum</taxon>
    </lineage>
</organism>
<evidence type="ECO:0000313" key="2">
    <source>
        <dbReference type="Proteomes" id="UP000197019"/>
    </source>
</evidence>
<evidence type="ECO:0008006" key="3">
    <source>
        <dbReference type="Google" id="ProtNLM"/>
    </source>
</evidence>
<evidence type="ECO:0000313" key="1">
    <source>
        <dbReference type="EMBL" id="ASF46173.1"/>
    </source>
</evidence>
<accession>A0A1Z4BY53</accession>
<dbReference type="Pfam" id="PF12094">
    <property type="entry name" value="DUF3570"/>
    <property type="match status" value="1"/>
</dbReference>
<protein>
    <recommendedName>
        <fullName evidence="3">DUF3570 domain-containing protein</fullName>
    </recommendedName>
</protein>
<reference evidence="1 2" key="1">
    <citation type="submission" date="2017-06" db="EMBL/GenBank/DDBJ databases">
        <title>Genome Sequencing of the methanotroph Methylovulum psychrotolerants str. HV10-M2 isolated from a high-altitude environment.</title>
        <authorList>
            <person name="Mateos-Rivera A."/>
        </authorList>
    </citation>
    <scope>NUCLEOTIDE SEQUENCE [LARGE SCALE GENOMIC DNA]</scope>
    <source>
        <strain evidence="1 2">HV10_M2</strain>
    </source>
</reference>
<dbReference type="OrthoDB" id="5450709at2"/>
<gene>
    <name evidence="1" type="ORF">CEK71_08805</name>
</gene>
<dbReference type="KEGG" id="mpsy:CEK71_08805"/>